<dbReference type="Pfam" id="PF00188">
    <property type="entry name" value="CAP"/>
    <property type="match status" value="1"/>
</dbReference>
<dbReference type="PANTHER" id="PTHR10334">
    <property type="entry name" value="CYSTEINE-RICH SECRETORY PROTEIN-RELATED"/>
    <property type="match status" value="1"/>
</dbReference>
<dbReference type="PRINTS" id="PR00837">
    <property type="entry name" value="V5TPXLIKE"/>
</dbReference>
<protein>
    <submittedName>
        <fullName evidence="6">Cysteine-rich secretory protein</fullName>
    </submittedName>
</protein>
<dbReference type="InterPro" id="IPR014044">
    <property type="entry name" value="CAP_dom"/>
</dbReference>
<evidence type="ECO:0000313" key="6">
    <source>
        <dbReference type="EMBL" id="KMZ74721.1"/>
    </source>
</evidence>
<comment type="caution">
    <text evidence="6">The sequence shown here is derived from an EMBL/GenBank/DDBJ whole genome shotgun (WGS) entry which is preliminary data.</text>
</comment>
<dbReference type="FunFam" id="3.40.33.10:FF:000006">
    <property type="entry name" value="Putative pathogenesis-related protein 1"/>
    <property type="match status" value="1"/>
</dbReference>
<dbReference type="PROSITE" id="PS01009">
    <property type="entry name" value="CRISP_1"/>
    <property type="match status" value="1"/>
</dbReference>
<dbReference type="Gene3D" id="3.40.33.10">
    <property type="entry name" value="CAP"/>
    <property type="match status" value="1"/>
</dbReference>
<dbReference type="InterPro" id="IPR035940">
    <property type="entry name" value="CAP_sf"/>
</dbReference>
<dbReference type="Proteomes" id="UP000036987">
    <property type="component" value="Unassembled WGS sequence"/>
</dbReference>
<dbReference type="SUPFAM" id="SSF55797">
    <property type="entry name" value="PR-1-like"/>
    <property type="match status" value="1"/>
</dbReference>
<evidence type="ECO:0000259" key="5">
    <source>
        <dbReference type="SMART" id="SM00198"/>
    </source>
</evidence>
<accession>A0A0K9Q0B6</accession>
<evidence type="ECO:0000256" key="1">
    <source>
        <dbReference type="ARBA" id="ARBA00009923"/>
    </source>
</evidence>
<feature type="domain" description="SCP" evidence="5">
    <location>
        <begin position="28"/>
        <end position="160"/>
    </location>
</feature>
<evidence type="ECO:0000256" key="3">
    <source>
        <dbReference type="ARBA" id="ARBA00023157"/>
    </source>
</evidence>
<dbReference type="InterPro" id="IPR018244">
    <property type="entry name" value="Allrgn_V5/Tpx1_CS"/>
</dbReference>
<dbReference type="GO" id="GO:0005615">
    <property type="term" value="C:extracellular space"/>
    <property type="evidence" value="ECO:0000318"/>
    <property type="project" value="GO_Central"/>
</dbReference>
<dbReference type="GO" id="GO:0098542">
    <property type="term" value="P:defense response to other organism"/>
    <property type="evidence" value="ECO:0007669"/>
    <property type="project" value="UniProtKB-ARBA"/>
</dbReference>
<feature type="signal peptide" evidence="4">
    <location>
        <begin position="1"/>
        <end position="26"/>
    </location>
</feature>
<dbReference type="OMA" id="VAPIRWH"/>
<sequence length="164" mass="18287">MARYLKISLALVFFVSLSIMTPCGKSQNTPQDFLNAHNRARQSVGVGPMVWDNTVAAYAQNYANSRRGNCIMKHSGGPYGENLFSGFGKEYTASDAVALWMSEKQWYNYASNSCASGKVCGHYTQVVWRNSNKLGCARVKCNNGHIFIICNYSPRGNYIGQRPY</sequence>
<keyword evidence="7" id="KW-1185">Reference proteome</keyword>
<reference evidence="7" key="1">
    <citation type="journal article" date="2016" name="Nature">
        <title>The genome of the seagrass Zostera marina reveals angiosperm adaptation to the sea.</title>
        <authorList>
            <person name="Olsen J.L."/>
            <person name="Rouze P."/>
            <person name="Verhelst B."/>
            <person name="Lin Y.-C."/>
            <person name="Bayer T."/>
            <person name="Collen J."/>
            <person name="Dattolo E."/>
            <person name="De Paoli E."/>
            <person name="Dittami S."/>
            <person name="Maumus F."/>
            <person name="Michel G."/>
            <person name="Kersting A."/>
            <person name="Lauritano C."/>
            <person name="Lohaus R."/>
            <person name="Toepel M."/>
            <person name="Tonon T."/>
            <person name="Vanneste K."/>
            <person name="Amirebrahimi M."/>
            <person name="Brakel J."/>
            <person name="Bostroem C."/>
            <person name="Chovatia M."/>
            <person name="Grimwood J."/>
            <person name="Jenkins J.W."/>
            <person name="Jueterbock A."/>
            <person name="Mraz A."/>
            <person name="Stam W.T."/>
            <person name="Tice H."/>
            <person name="Bornberg-Bauer E."/>
            <person name="Green P.J."/>
            <person name="Pearson G.A."/>
            <person name="Procaccini G."/>
            <person name="Duarte C.M."/>
            <person name="Schmutz J."/>
            <person name="Reusch T.B.H."/>
            <person name="Van de Peer Y."/>
        </authorList>
    </citation>
    <scope>NUCLEOTIDE SEQUENCE [LARGE SCALE GENOMIC DNA]</scope>
    <source>
        <strain evidence="7">cv. Finnish</strain>
    </source>
</reference>
<comment type="similarity">
    <text evidence="1">Belongs to the CRISP family.</text>
</comment>
<dbReference type="STRING" id="29655.A0A0K9Q0B6"/>
<name>A0A0K9Q0B6_ZOSMR</name>
<evidence type="ECO:0000256" key="4">
    <source>
        <dbReference type="SAM" id="SignalP"/>
    </source>
</evidence>
<dbReference type="EMBL" id="LFYR01000252">
    <property type="protein sequence ID" value="KMZ74721.1"/>
    <property type="molecule type" value="Genomic_DNA"/>
</dbReference>
<dbReference type="PROSITE" id="PS01010">
    <property type="entry name" value="CRISP_2"/>
    <property type="match status" value="1"/>
</dbReference>
<keyword evidence="2 4" id="KW-0732">Signal</keyword>
<feature type="chain" id="PRO_5005528174" evidence="4">
    <location>
        <begin position="27"/>
        <end position="164"/>
    </location>
</feature>
<dbReference type="SMART" id="SM00198">
    <property type="entry name" value="SCP"/>
    <property type="match status" value="1"/>
</dbReference>
<keyword evidence="3" id="KW-1015">Disulfide bond</keyword>
<dbReference type="OrthoDB" id="337038at2759"/>
<gene>
    <name evidence="6" type="ORF">ZOSMA_123G00690</name>
</gene>
<dbReference type="AlphaFoldDB" id="A0A0K9Q0B6"/>
<evidence type="ECO:0000313" key="7">
    <source>
        <dbReference type="Proteomes" id="UP000036987"/>
    </source>
</evidence>
<proteinExistence type="inferred from homology"/>
<organism evidence="6 7">
    <name type="scientific">Zostera marina</name>
    <name type="common">Eelgrass</name>
    <dbReference type="NCBI Taxonomy" id="29655"/>
    <lineage>
        <taxon>Eukaryota</taxon>
        <taxon>Viridiplantae</taxon>
        <taxon>Streptophyta</taxon>
        <taxon>Embryophyta</taxon>
        <taxon>Tracheophyta</taxon>
        <taxon>Spermatophyta</taxon>
        <taxon>Magnoliopsida</taxon>
        <taxon>Liliopsida</taxon>
        <taxon>Zosteraceae</taxon>
        <taxon>Zostera</taxon>
    </lineage>
</organism>
<evidence type="ECO:0000256" key="2">
    <source>
        <dbReference type="ARBA" id="ARBA00022729"/>
    </source>
</evidence>
<dbReference type="InterPro" id="IPR001283">
    <property type="entry name" value="CRISP-related"/>
</dbReference>
<dbReference type="CDD" id="cd05381">
    <property type="entry name" value="CAP_PR-1"/>
    <property type="match status" value="1"/>
</dbReference>